<evidence type="ECO:0000313" key="2">
    <source>
        <dbReference type="Proteomes" id="UP000269847"/>
    </source>
</evidence>
<organism evidence="1 2">
    <name type="scientific">Bacillus thuringiensis</name>
    <dbReference type="NCBI Taxonomy" id="1428"/>
    <lineage>
        <taxon>Bacteria</taxon>
        <taxon>Bacillati</taxon>
        <taxon>Bacillota</taxon>
        <taxon>Bacilli</taxon>
        <taxon>Bacillales</taxon>
        <taxon>Bacillaceae</taxon>
        <taxon>Bacillus</taxon>
        <taxon>Bacillus cereus group</taxon>
    </lineage>
</organism>
<keyword evidence="1" id="KW-0614">Plasmid</keyword>
<evidence type="ECO:0000313" key="1">
    <source>
        <dbReference type="EMBL" id="AYF85267.1"/>
    </source>
</evidence>
<dbReference type="EMBL" id="CP032614">
    <property type="protein sequence ID" value="AYF85267.1"/>
    <property type="molecule type" value="Genomic_DNA"/>
</dbReference>
<proteinExistence type="predicted"/>
<accession>A0A9W3VGN6</accession>
<name>A0A9W3VGN6_BACTU</name>
<dbReference type="AlphaFoldDB" id="A0A9W3VGN6"/>
<protein>
    <submittedName>
        <fullName evidence="1">Uncharacterized protein</fullName>
    </submittedName>
</protein>
<gene>
    <name evidence="1" type="ORF">D7J84_30200</name>
</gene>
<dbReference type="Proteomes" id="UP000269847">
    <property type="component" value="Plasmid p.1"/>
</dbReference>
<sequence length="67" mass="7836">MITLAEWNEISQSTFFKLVKDGMNLYETAKKGKGYAVHLELARKNGIKNTTFYSRVKRRMKLLRSHS</sequence>
<reference evidence="1 2" key="1">
    <citation type="submission" date="2018-09" db="EMBL/GenBank/DDBJ databases">
        <title>Complete genome of Bacillus thuringiensis strain QZL38.</title>
        <authorList>
            <person name="Song F."/>
        </authorList>
    </citation>
    <scope>NUCLEOTIDE SEQUENCE [LARGE SCALE GENOMIC DNA]</scope>
    <source>
        <strain evidence="1 2">QZL38</strain>
        <plasmid evidence="1 2">p.1</plasmid>
    </source>
</reference>
<geneLocation type="plasmid" evidence="1 2">
    <name>p.1</name>
</geneLocation>